<dbReference type="AlphaFoldDB" id="A0A6N8KXH2"/>
<evidence type="ECO:0000313" key="1">
    <source>
        <dbReference type="EMBL" id="MVZ62145.1"/>
    </source>
</evidence>
<keyword evidence="2" id="KW-1185">Reference proteome</keyword>
<dbReference type="EMBL" id="WSQA01000005">
    <property type="protein sequence ID" value="MVZ62145.1"/>
    <property type="molecule type" value="Genomic_DNA"/>
</dbReference>
<protein>
    <submittedName>
        <fullName evidence="1">Uncharacterized protein</fullName>
    </submittedName>
</protein>
<comment type="caution">
    <text evidence="1">The sequence shown here is derived from an EMBL/GenBank/DDBJ whole genome shotgun (WGS) entry which is preliminary data.</text>
</comment>
<sequence>MARKYIIKYYSKENFNANNFNRDAEDLAQEFRNDETIKSYKYLGIDPNPQEGDNIKVIFEYEVS</sequence>
<proteinExistence type="predicted"/>
<name>A0A6N8KXH2_9SPHI</name>
<accession>A0A6N8KXH2</accession>
<dbReference type="RefSeq" id="WP_160368883.1">
    <property type="nucleotide sequence ID" value="NZ_WSQA01000005.1"/>
</dbReference>
<organism evidence="1 2">
    <name type="scientific">Sphingobacterium humi</name>
    <dbReference type="NCBI Taxonomy" id="1796905"/>
    <lineage>
        <taxon>Bacteria</taxon>
        <taxon>Pseudomonadati</taxon>
        <taxon>Bacteroidota</taxon>
        <taxon>Sphingobacteriia</taxon>
        <taxon>Sphingobacteriales</taxon>
        <taxon>Sphingobacteriaceae</taxon>
        <taxon>Sphingobacterium</taxon>
    </lineage>
</organism>
<evidence type="ECO:0000313" key="2">
    <source>
        <dbReference type="Proteomes" id="UP000435036"/>
    </source>
</evidence>
<gene>
    <name evidence="1" type="ORF">GQF63_08945</name>
</gene>
<dbReference type="Proteomes" id="UP000435036">
    <property type="component" value="Unassembled WGS sequence"/>
</dbReference>
<reference evidence="1 2" key="1">
    <citation type="submission" date="2019-12" db="EMBL/GenBank/DDBJ databases">
        <authorList>
            <person name="Dong K."/>
        </authorList>
    </citation>
    <scope>NUCLEOTIDE SEQUENCE [LARGE SCALE GENOMIC DNA]</scope>
    <source>
        <strain evidence="1 2">JCM 31225</strain>
    </source>
</reference>